<protein>
    <submittedName>
        <fullName evidence="2">Uncharacterized protein</fullName>
    </submittedName>
</protein>
<evidence type="ECO:0000256" key="1">
    <source>
        <dbReference type="SAM" id="Phobius"/>
    </source>
</evidence>
<feature type="transmembrane region" description="Helical" evidence="1">
    <location>
        <begin position="9"/>
        <end position="30"/>
    </location>
</feature>
<evidence type="ECO:0000313" key="3">
    <source>
        <dbReference type="Proteomes" id="UP001164100"/>
    </source>
</evidence>
<organism evidence="2 3">
    <name type="scientific">Aliarcobacter cryaerophilus</name>
    <dbReference type="NCBI Taxonomy" id="28198"/>
    <lineage>
        <taxon>Bacteria</taxon>
        <taxon>Pseudomonadati</taxon>
        <taxon>Campylobacterota</taxon>
        <taxon>Epsilonproteobacteria</taxon>
        <taxon>Campylobacterales</taxon>
        <taxon>Arcobacteraceae</taxon>
        <taxon>Aliarcobacter</taxon>
    </lineage>
</organism>
<keyword evidence="1" id="KW-0472">Membrane</keyword>
<dbReference type="RefSeq" id="WP_263514022.1">
    <property type="nucleotide sequence ID" value="NZ_CP099556.1"/>
</dbReference>
<dbReference type="EMBL" id="CP099556">
    <property type="protein sequence ID" value="UYF42345.1"/>
    <property type="molecule type" value="Genomic_DNA"/>
</dbReference>
<dbReference type="Proteomes" id="UP001164100">
    <property type="component" value="Chromosome"/>
</dbReference>
<proteinExistence type="predicted"/>
<reference evidence="2" key="1">
    <citation type="journal article" date="2022" name="Front. Microbiol.">
        <title>Species classification and novel plasmid identifications in Arcobacter cryaerophilus and Arcobacter cryaerophilus-like organisms.</title>
        <authorList>
            <person name="Zhou G."/>
            <person name="Wang M."/>
            <person name="Wang H."/>
            <person name="Chen X."/>
            <person name="Gu Y."/>
            <person name="Shao Z."/>
            <person name="Zhang J."/>
            <person name="Zhang M."/>
        </authorList>
    </citation>
    <scope>NUCLEOTIDE SEQUENCE</scope>
    <source>
        <strain evidence="2">ICDCAC48</strain>
    </source>
</reference>
<keyword evidence="1" id="KW-1133">Transmembrane helix</keyword>
<keyword evidence="1" id="KW-0812">Transmembrane</keyword>
<accession>A0AA46N5J1</accession>
<dbReference type="AlphaFoldDB" id="A0AA46N5J1"/>
<gene>
    <name evidence="2" type="ORF">NGX11_05400</name>
</gene>
<feature type="transmembrane region" description="Helical" evidence="1">
    <location>
        <begin position="56"/>
        <end position="86"/>
    </location>
</feature>
<name>A0AA46N5J1_9BACT</name>
<evidence type="ECO:0000313" key="2">
    <source>
        <dbReference type="EMBL" id="UYF42345.1"/>
    </source>
</evidence>
<sequence>MKKVNIFRITIYSLIVFIPLLAMLNCSGWSTSDMEVSRCYIDLEILKEFSNYCYTWFHLSAFVAFFPIILFYTVIVVTTEVLLFIAKVINKYNNRKSD</sequence>